<evidence type="ECO:0000256" key="8">
    <source>
        <dbReference type="SAM" id="MobiDB-lite"/>
    </source>
</evidence>
<evidence type="ECO:0000256" key="4">
    <source>
        <dbReference type="ARBA" id="ARBA00022692"/>
    </source>
</evidence>
<feature type="region of interest" description="Disordered" evidence="8">
    <location>
        <begin position="1"/>
        <end position="21"/>
    </location>
</feature>
<dbReference type="Proteomes" id="UP001375743">
    <property type="component" value="Unassembled WGS sequence"/>
</dbReference>
<feature type="coiled-coil region" evidence="7">
    <location>
        <begin position="469"/>
        <end position="521"/>
    </location>
</feature>
<evidence type="ECO:0000256" key="5">
    <source>
        <dbReference type="ARBA" id="ARBA00022989"/>
    </source>
</evidence>
<dbReference type="RefSeq" id="WP_418159378.1">
    <property type="nucleotide sequence ID" value="NZ_JBBLZC010000008.1"/>
</dbReference>
<comment type="caution">
    <text evidence="11">The sequence shown here is derived from an EMBL/GenBank/DDBJ whole genome shotgun (WGS) entry which is preliminary data.</text>
</comment>
<reference evidence="11 12" key="1">
    <citation type="submission" date="2024-01" db="EMBL/GenBank/DDBJ databases">
        <title>Multi-omics insights into the function and evolution of sodium benzoate biodegradation pathways in Benzoatithermus flavus gen. nov., sp. nov. from hot spring.</title>
        <authorList>
            <person name="Hu C.-J."/>
            <person name="Li W.-J."/>
        </authorList>
    </citation>
    <scope>NUCLEOTIDE SEQUENCE [LARGE SCALE GENOMIC DNA]</scope>
    <source>
        <strain evidence="11 12">SYSU G07066</strain>
    </source>
</reference>
<evidence type="ECO:0000313" key="11">
    <source>
        <dbReference type="EMBL" id="MEK0083530.1"/>
    </source>
</evidence>
<dbReference type="PANTHER" id="PTHR30462:SF0">
    <property type="entry name" value="INTERMEMBRANE TRANSPORT PROTEIN YEBT"/>
    <property type="match status" value="1"/>
</dbReference>
<feature type="domain" description="Mce/MlaD" evidence="10">
    <location>
        <begin position="298"/>
        <end position="397"/>
    </location>
</feature>
<name>A0ABU8XQN3_9PROT</name>
<keyword evidence="7" id="KW-0175">Coiled coil</keyword>
<keyword evidence="4 9" id="KW-0812">Transmembrane</keyword>
<organism evidence="11 12">
    <name type="scientific">Benzoatithermus flavus</name>
    <dbReference type="NCBI Taxonomy" id="3108223"/>
    <lineage>
        <taxon>Bacteria</taxon>
        <taxon>Pseudomonadati</taxon>
        <taxon>Pseudomonadota</taxon>
        <taxon>Alphaproteobacteria</taxon>
        <taxon>Geminicoccales</taxon>
        <taxon>Geminicoccaceae</taxon>
        <taxon>Benzoatithermus</taxon>
    </lineage>
</organism>
<protein>
    <submittedName>
        <fullName evidence="11">MlaD family protein</fullName>
    </submittedName>
</protein>
<evidence type="ECO:0000256" key="1">
    <source>
        <dbReference type="ARBA" id="ARBA00004533"/>
    </source>
</evidence>
<feature type="domain" description="Mce/MlaD" evidence="10">
    <location>
        <begin position="55"/>
        <end position="146"/>
    </location>
</feature>
<proteinExistence type="predicted"/>
<evidence type="ECO:0000256" key="9">
    <source>
        <dbReference type="SAM" id="Phobius"/>
    </source>
</evidence>
<keyword evidence="3" id="KW-0997">Cell inner membrane</keyword>
<evidence type="ECO:0000256" key="2">
    <source>
        <dbReference type="ARBA" id="ARBA00022475"/>
    </source>
</evidence>
<keyword evidence="6 9" id="KW-0472">Membrane</keyword>
<dbReference type="InterPro" id="IPR051800">
    <property type="entry name" value="PqiA-PqiB_transport"/>
</dbReference>
<dbReference type="InterPro" id="IPR003399">
    <property type="entry name" value="Mce/MlaD"/>
</dbReference>
<keyword evidence="2" id="KW-1003">Cell membrane</keyword>
<accession>A0ABU8XQN3</accession>
<dbReference type="EMBL" id="JBBLZC010000008">
    <property type="protein sequence ID" value="MEK0083530.1"/>
    <property type="molecule type" value="Genomic_DNA"/>
</dbReference>
<feature type="transmembrane region" description="Helical" evidence="9">
    <location>
        <begin position="31"/>
        <end position="51"/>
    </location>
</feature>
<evidence type="ECO:0000256" key="3">
    <source>
        <dbReference type="ARBA" id="ARBA00022519"/>
    </source>
</evidence>
<keyword evidence="5 9" id="KW-1133">Transmembrane helix</keyword>
<evidence type="ECO:0000313" key="12">
    <source>
        <dbReference type="Proteomes" id="UP001375743"/>
    </source>
</evidence>
<feature type="domain" description="Mce/MlaD" evidence="10">
    <location>
        <begin position="169"/>
        <end position="229"/>
    </location>
</feature>
<evidence type="ECO:0000256" key="6">
    <source>
        <dbReference type="ARBA" id="ARBA00023136"/>
    </source>
</evidence>
<gene>
    <name evidence="11" type="ORF">U1T56_10230</name>
</gene>
<keyword evidence="12" id="KW-1185">Reference proteome</keyword>
<comment type="subcellular location">
    <subcellularLocation>
        <location evidence="1">Cell inner membrane</location>
    </subcellularLocation>
</comment>
<dbReference type="Pfam" id="PF02470">
    <property type="entry name" value="MlaD"/>
    <property type="match status" value="3"/>
</dbReference>
<evidence type="ECO:0000259" key="10">
    <source>
        <dbReference type="Pfam" id="PF02470"/>
    </source>
</evidence>
<dbReference type="PANTHER" id="PTHR30462">
    <property type="entry name" value="INTERMEMBRANE TRANSPORT PROTEIN PQIB-RELATED"/>
    <property type="match status" value="1"/>
</dbReference>
<evidence type="ECO:0000256" key="7">
    <source>
        <dbReference type="SAM" id="Coils"/>
    </source>
</evidence>
<sequence>MNEATTAARSEPEPLPTPPEARVRRRRGISLVWIIPLVAALVAGFLAWQSWMSQGPTVTITFETAEGLEAGKTKVKYRDVDVGTVETVSIGPDLQHITVTASMVPGAAPYLRTGTRFWIVRPRIGVGGVSGLGTLLSGAYIEVEPGDGDPARQFTGLEEPPPIRSSVPGRRFVLTADTLGSVSRGAPVTYRGVEVGQVLGYELAQEHGIDVTVFIRAPYDDLVRTNTRFWNASGFSLTTNSQGVSLDVASLQSLLIGGIEFETPPAAVPTAVAEAGTRFQLFASQSAASQAAFTEKVPFLVYFDGSVRGLHPGASVEFRGLKLGQVTEVRLEYDEATQRIRIPVLLELEPQRLAEYGTTILPEPENFGLMSRLVQQGLRAQLATGNILTGELFVDLVFVPDAPPAGLDTSGTVPVIPSVPNTLEALQASLTQILNKLASLPLDQLVASLTSTAKRLEQVVDSPDVKQAMQSLSASMAQLKETIARIDREGGPVLASLKASADAAAATLRQAETTMSSLQRTLGPNSVFTNNVEDAMQELTRAARSIRVFSDYLERHPEALIRGKAGTAAR</sequence>